<comment type="similarity">
    <text evidence="1">Belongs to the tyrosinase family.</text>
</comment>
<dbReference type="PROSITE" id="PS00497">
    <property type="entry name" value="TYROSINASE_1"/>
    <property type="match status" value="1"/>
</dbReference>
<dbReference type="PRINTS" id="PR00092">
    <property type="entry name" value="TYROSINASE"/>
</dbReference>
<keyword evidence="2 7" id="KW-0479">Metal-binding</keyword>
<dbReference type="OrthoDB" id="6132182at2759"/>
<dbReference type="Pfam" id="PF12143">
    <property type="entry name" value="PPO1_KFDV"/>
    <property type="match status" value="1"/>
</dbReference>
<dbReference type="InterPro" id="IPR022740">
    <property type="entry name" value="Polyphenol_oxidase_C"/>
</dbReference>
<keyword evidence="6 8" id="KW-1015">Disulfide bond</keyword>
<feature type="domain" description="Tyrosinase copper-binding" evidence="11">
    <location>
        <begin position="208"/>
        <end position="225"/>
    </location>
</feature>
<dbReference type="InterPro" id="IPR022739">
    <property type="entry name" value="Polyphenol_oxidase_cen"/>
</dbReference>
<dbReference type="InterPro" id="IPR008922">
    <property type="entry name" value="Di-copper_centre_dom_sf"/>
</dbReference>
<feature type="disulfide bond" evidence="8">
    <location>
        <begin position="111"/>
        <end position="127"/>
    </location>
</feature>
<organism evidence="13 14">
    <name type="scientific">Carnegiea gigantea</name>
    <dbReference type="NCBI Taxonomy" id="171969"/>
    <lineage>
        <taxon>Eukaryota</taxon>
        <taxon>Viridiplantae</taxon>
        <taxon>Streptophyta</taxon>
        <taxon>Embryophyta</taxon>
        <taxon>Tracheophyta</taxon>
        <taxon>Spermatophyta</taxon>
        <taxon>Magnoliopsida</taxon>
        <taxon>eudicotyledons</taxon>
        <taxon>Gunneridae</taxon>
        <taxon>Pentapetalae</taxon>
        <taxon>Caryophyllales</taxon>
        <taxon>Cactineae</taxon>
        <taxon>Cactaceae</taxon>
        <taxon>Cactoideae</taxon>
        <taxon>Echinocereeae</taxon>
        <taxon>Carnegiea</taxon>
    </lineage>
</organism>
<keyword evidence="3" id="KW-0883">Thioether bond</keyword>
<dbReference type="PROSITE" id="PS00498">
    <property type="entry name" value="TYROSINASE_2"/>
    <property type="match status" value="1"/>
</dbReference>
<protein>
    <recommendedName>
        <fullName evidence="11 12">Tyrosinase copper-binding domain-containing protein</fullName>
    </recommendedName>
</protein>
<feature type="binding site" evidence="7">
    <location>
        <position position="187"/>
    </location>
    <ligand>
        <name>Cu cation</name>
        <dbReference type="ChEBI" id="CHEBI:23378"/>
        <label>A</label>
    </ligand>
</feature>
<dbReference type="SUPFAM" id="SSF48056">
    <property type="entry name" value="Di-copper centre-containing domain"/>
    <property type="match status" value="1"/>
</dbReference>
<evidence type="ECO:0000256" key="1">
    <source>
        <dbReference type="ARBA" id="ARBA00009928"/>
    </source>
</evidence>
<name>A0A9Q1JHX7_9CARY</name>
<feature type="binding site" evidence="7">
    <location>
        <position position="208"/>
    </location>
    <ligand>
        <name>Cu cation</name>
        <dbReference type="ChEBI" id="CHEBI:23378"/>
        <label>A</label>
    </ligand>
</feature>
<evidence type="ECO:0000259" key="12">
    <source>
        <dbReference type="PROSITE" id="PS00498"/>
    </source>
</evidence>
<feature type="domain" description="Tyrosinase copper-binding" evidence="12">
    <location>
        <begin position="347"/>
        <end position="358"/>
    </location>
</feature>
<accession>A0A9Q1JHX7</accession>
<keyword evidence="4" id="KW-0560">Oxidoreductase</keyword>
<dbReference type="InterPro" id="IPR002227">
    <property type="entry name" value="Tyrosinase_Cu-bd"/>
</dbReference>
<comment type="caution">
    <text evidence="13">The sequence shown here is derived from an EMBL/GenBank/DDBJ whole genome shotgun (WGS) entry which is preliminary data.</text>
</comment>
<dbReference type="Proteomes" id="UP001153076">
    <property type="component" value="Unassembled WGS sequence"/>
</dbReference>
<dbReference type="PANTHER" id="PTHR11474:SF95">
    <property type="entry name" value="POLYPHENOL OXIDASE, CHLOROPLASTIC-LIKE"/>
    <property type="match status" value="1"/>
</dbReference>
<dbReference type="InterPro" id="IPR016213">
    <property type="entry name" value="Polyphenol_oxidase"/>
</dbReference>
<feature type="binding site" evidence="7">
    <location>
        <position position="324"/>
    </location>
    <ligand>
        <name>Cu cation</name>
        <dbReference type="ChEBI" id="CHEBI:23378"/>
        <label>B</label>
    </ligand>
</feature>
<sequence length="586" mass="65352">MASLSPIASTPTPLVSTLGASNRLFPKASQLSTPRGQTHLLNKPTLSCNATKNDGHGPNRSTNKEYSTSNYKLDRRNMLIGLGGLYGAAITLGGQPATFAAPIATPELGSCKPSTDLPANVQDLNCCPPMAKIVDFELPPIPNTLRVRPAAQLVNEDYVEKFSKAIALMKALPANDPRSFTQQANVHCAYCNGAYTQVGFPNLELQVHSSWLFFPFHRWYLYFYERILGKLIDDPTFAMPFWNWDSPTGMQMPTIYTNSNSPLYDPLRDARHQPPTIADLNYDGEDNSELTDDELITANLTTMLGDQPDPGAGSVENVPHNTIHRWCGDPTQPNGEDMGTFYAAARDPIFFAHHSNVDRMWAIWKNLGGKRRDLTDPDWLDASFVFYDENAQAVRVKVRDCLDDRKLGYTYQNVDIPWLKSRPTPRRSSVATVFSSRPMAARATTGSSSRATFPKSLTSVIRTAVNRPMKSRSRREKEDEEEVLVIELELEKDTFVKFDVYVNDEDEIPSKKTRLRSEYAGSYVHIPHVHRHGGKNKKVKNSLRLGLTDLIEDLGADNDDALMVTLVPRAGKDAVVITNVKIEFAS</sequence>
<feature type="disulfide bond" evidence="8">
    <location>
        <begin position="126"/>
        <end position="188"/>
    </location>
</feature>
<keyword evidence="5 7" id="KW-0186">Copper</keyword>
<dbReference type="InterPro" id="IPR050316">
    <property type="entry name" value="Tyrosinase/Hemocyanin"/>
</dbReference>
<evidence type="ECO:0000313" key="14">
    <source>
        <dbReference type="Proteomes" id="UP001153076"/>
    </source>
</evidence>
<evidence type="ECO:0000256" key="5">
    <source>
        <dbReference type="ARBA" id="ARBA00023008"/>
    </source>
</evidence>
<evidence type="ECO:0000256" key="10">
    <source>
        <dbReference type="SAM" id="MobiDB-lite"/>
    </source>
</evidence>
<evidence type="ECO:0000256" key="8">
    <source>
        <dbReference type="PIRSR" id="PIRSR000290-2"/>
    </source>
</evidence>
<evidence type="ECO:0000259" key="11">
    <source>
        <dbReference type="PROSITE" id="PS00497"/>
    </source>
</evidence>
<evidence type="ECO:0000313" key="13">
    <source>
        <dbReference type="EMBL" id="KAJ8423529.1"/>
    </source>
</evidence>
<dbReference type="GO" id="GO:0046872">
    <property type="term" value="F:metal ion binding"/>
    <property type="evidence" value="ECO:0007669"/>
    <property type="project" value="UniProtKB-KW"/>
</dbReference>
<dbReference type="PIRSF" id="PIRSF000290">
    <property type="entry name" value="PPO_plant"/>
    <property type="match status" value="1"/>
</dbReference>
<feature type="compositionally biased region" description="Polar residues" evidence="10">
    <location>
        <begin position="29"/>
        <end position="52"/>
    </location>
</feature>
<gene>
    <name evidence="13" type="ORF">Cgig2_030024</name>
</gene>
<keyword evidence="14" id="KW-1185">Reference proteome</keyword>
<dbReference type="PANTHER" id="PTHR11474">
    <property type="entry name" value="TYROSINASE FAMILY MEMBER"/>
    <property type="match status" value="1"/>
</dbReference>
<evidence type="ECO:0000256" key="7">
    <source>
        <dbReference type="PIRSR" id="PIRSR000290-1"/>
    </source>
</evidence>
<feature type="compositionally biased region" description="Polar residues" evidence="10">
    <location>
        <begin position="59"/>
        <end position="69"/>
    </location>
</feature>
<dbReference type="GO" id="GO:0004097">
    <property type="term" value="F:catechol oxidase activity"/>
    <property type="evidence" value="ECO:0007669"/>
    <property type="project" value="InterPro"/>
</dbReference>
<evidence type="ECO:0000256" key="3">
    <source>
        <dbReference type="ARBA" id="ARBA00022784"/>
    </source>
</evidence>
<feature type="cross-link" description="2'-(S-cysteinyl)-histidine (Cys-His)" evidence="9">
    <location>
        <begin position="191"/>
        <end position="208"/>
    </location>
</feature>
<feature type="binding site" evidence="7">
    <location>
        <position position="217"/>
    </location>
    <ligand>
        <name>Cu cation</name>
        <dbReference type="ChEBI" id="CHEBI:23378"/>
        <label>A</label>
    </ligand>
</feature>
<dbReference type="AlphaFoldDB" id="A0A9Q1JHX7"/>
<evidence type="ECO:0000256" key="6">
    <source>
        <dbReference type="ARBA" id="ARBA00023157"/>
    </source>
</evidence>
<feature type="binding site" evidence="7">
    <location>
        <position position="354"/>
    </location>
    <ligand>
        <name>Cu cation</name>
        <dbReference type="ChEBI" id="CHEBI:23378"/>
        <label>B</label>
    </ligand>
</feature>
<dbReference type="Pfam" id="PF00264">
    <property type="entry name" value="Tyrosinase"/>
    <property type="match status" value="1"/>
</dbReference>
<dbReference type="Pfam" id="PF12142">
    <property type="entry name" value="PPO1_DWL"/>
    <property type="match status" value="1"/>
</dbReference>
<proteinExistence type="inferred from homology"/>
<dbReference type="Gene3D" id="1.10.1280.10">
    <property type="entry name" value="Di-copper center containing domain from catechol oxidase"/>
    <property type="match status" value="1"/>
</dbReference>
<evidence type="ECO:0000256" key="2">
    <source>
        <dbReference type="ARBA" id="ARBA00022723"/>
    </source>
</evidence>
<comment type="cofactor">
    <cofactor evidence="7">
        <name>Cu(2+)</name>
        <dbReference type="ChEBI" id="CHEBI:29036"/>
    </cofactor>
    <text evidence="7">Binds 2 copper ions per subunit.</text>
</comment>
<reference evidence="13" key="1">
    <citation type="submission" date="2022-04" db="EMBL/GenBank/DDBJ databases">
        <title>Carnegiea gigantea Genome sequencing and assembly v2.</title>
        <authorList>
            <person name="Copetti D."/>
            <person name="Sanderson M.J."/>
            <person name="Burquez A."/>
            <person name="Wojciechowski M.F."/>
        </authorList>
    </citation>
    <scope>NUCLEOTIDE SEQUENCE</scope>
    <source>
        <strain evidence="13">SGP5-SGP5p</strain>
        <tissue evidence="13">Aerial part</tissue>
    </source>
</reference>
<feature type="region of interest" description="Disordered" evidence="10">
    <location>
        <begin position="28"/>
        <end position="69"/>
    </location>
</feature>
<evidence type="ECO:0000256" key="4">
    <source>
        <dbReference type="ARBA" id="ARBA00023002"/>
    </source>
</evidence>
<dbReference type="GO" id="GO:0046148">
    <property type="term" value="P:pigment biosynthetic process"/>
    <property type="evidence" value="ECO:0007669"/>
    <property type="project" value="InterPro"/>
</dbReference>
<evidence type="ECO:0000256" key="9">
    <source>
        <dbReference type="PIRSR" id="PIRSR000290-3"/>
    </source>
</evidence>
<feature type="binding site" evidence="7">
    <location>
        <position position="320"/>
    </location>
    <ligand>
        <name>Cu cation</name>
        <dbReference type="ChEBI" id="CHEBI:23378"/>
        <label>B</label>
    </ligand>
</feature>
<dbReference type="EMBL" id="JAKOGI010001944">
    <property type="protein sequence ID" value="KAJ8423529.1"/>
    <property type="molecule type" value="Genomic_DNA"/>
</dbReference>